<dbReference type="AlphaFoldDB" id="A0AAV5MPJ5"/>
<evidence type="ECO:0000313" key="1">
    <source>
        <dbReference type="EMBL" id="GKV50512.1"/>
    </source>
</evidence>
<proteinExistence type="predicted"/>
<protein>
    <submittedName>
        <fullName evidence="1">Uncharacterized protein</fullName>
    </submittedName>
</protein>
<dbReference type="EMBL" id="BPVZ01000374">
    <property type="protein sequence ID" value="GKV50512.1"/>
    <property type="molecule type" value="Genomic_DNA"/>
</dbReference>
<gene>
    <name evidence="1" type="ORF">SLEP1_g57215</name>
</gene>
<name>A0AAV5MPJ5_9ROSI</name>
<keyword evidence="2" id="KW-1185">Reference proteome</keyword>
<reference evidence="1 2" key="1">
    <citation type="journal article" date="2021" name="Commun. Biol.">
        <title>The genome of Shorea leprosula (Dipterocarpaceae) highlights the ecological relevance of drought in aseasonal tropical rainforests.</title>
        <authorList>
            <person name="Ng K.K.S."/>
            <person name="Kobayashi M.J."/>
            <person name="Fawcett J.A."/>
            <person name="Hatakeyama M."/>
            <person name="Paape T."/>
            <person name="Ng C.H."/>
            <person name="Ang C.C."/>
            <person name="Tnah L.H."/>
            <person name="Lee C.T."/>
            <person name="Nishiyama T."/>
            <person name="Sese J."/>
            <person name="O'Brien M.J."/>
            <person name="Copetti D."/>
            <person name="Mohd Noor M.I."/>
            <person name="Ong R.C."/>
            <person name="Putra M."/>
            <person name="Sireger I.Z."/>
            <person name="Indrioko S."/>
            <person name="Kosugi Y."/>
            <person name="Izuno A."/>
            <person name="Isagi Y."/>
            <person name="Lee S.L."/>
            <person name="Shimizu K.K."/>
        </authorList>
    </citation>
    <scope>NUCLEOTIDE SEQUENCE [LARGE SCALE GENOMIC DNA]</scope>
    <source>
        <strain evidence="1">214</strain>
    </source>
</reference>
<evidence type="ECO:0000313" key="2">
    <source>
        <dbReference type="Proteomes" id="UP001054252"/>
    </source>
</evidence>
<accession>A0AAV5MPJ5</accession>
<organism evidence="1 2">
    <name type="scientific">Rubroshorea leprosula</name>
    <dbReference type="NCBI Taxonomy" id="152421"/>
    <lineage>
        <taxon>Eukaryota</taxon>
        <taxon>Viridiplantae</taxon>
        <taxon>Streptophyta</taxon>
        <taxon>Embryophyta</taxon>
        <taxon>Tracheophyta</taxon>
        <taxon>Spermatophyta</taxon>
        <taxon>Magnoliopsida</taxon>
        <taxon>eudicotyledons</taxon>
        <taxon>Gunneridae</taxon>
        <taxon>Pentapetalae</taxon>
        <taxon>rosids</taxon>
        <taxon>malvids</taxon>
        <taxon>Malvales</taxon>
        <taxon>Dipterocarpaceae</taxon>
        <taxon>Rubroshorea</taxon>
    </lineage>
</organism>
<sequence>MASPREVAVFTDTNLGTHLAMAASPDITAGDFKRELGRVHLSCFPELGEIRVLGLMIKQKSYFYHLPESIPLRHAFQGHKGMWFLYAEASTVNGSTSVALSEALPLELQQTEPLPKKMKVVELKCQKHENEKGCFGRNDEVPGVTANEGSIFLASKNEVESTAKQNSSSMVEASNDSLSGTSIYRRYFSNCSEVTKVNGNASSLGADVSTKAVQTQPEEQHRTKRDGYCSSMQIDSCPDFLVRTPPRKLFCPLSVDRSAATSSKHLPRNIVGKRLLTASNNIRISANRRLPAISFSRFRDGKIFHNDTSFLAKYSVFDFEMRNDNY</sequence>
<comment type="caution">
    <text evidence="1">The sequence shown here is derived from an EMBL/GenBank/DDBJ whole genome shotgun (WGS) entry which is preliminary data.</text>
</comment>
<dbReference type="Proteomes" id="UP001054252">
    <property type="component" value="Unassembled WGS sequence"/>
</dbReference>